<dbReference type="AlphaFoldDB" id="A0A4P9WTB3"/>
<name>A0A4P9WTB3_9FUNG</name>
<feature type="compositionally biased region" description="Basic residues" evidence="1">
    <location>
        <begin position="170"/>
        <end position="179"/>
    </location>
</feature>
<feature type="compositionally biased region" description="Low complexity" evidence="1">
    <location>
        <begin position="1"/>
        <end position="14"/>
    </location>
</feature>
<feature type="compositionally biased region" description="Polar residues" evidence="1">
    <location>
        <begin position="119"/>
        <end position="137"/>
    </location>
</feature>
<reference evidence="3" key="1">
    <citation type="journal article" date="2018" name="Nat. Microbiol.">
        <title>Leveraging single-cell genomics to expand the fungal tree of life.</title>
        <authorList>
            <person name="Ahrendt S.R."/>
            <person name="Quandt C.A."/>
            <person name="Ciobanu D."/>
            <person name="Clum A."/>
            <person name="Salamov A."/>
            <person name="Andreopoulos B."/>
            <person name="Cheng J.F."/>
            <person name="Woyke T."/>
            <person name="Pelin A."/>
            <person name="Henrissat B."/>
            <person name="Reynolds N.K."/>
            <person name="Benny G.L."/>
            <person name="Smith M.E."/>
            <person name="James T.Y."/>
            <person name="Grigoriev I.V."/>
        </authorList>
    </citation>
    <scope>NUCLEOTIDE SEQUENCE [LARGE SCALE GENOMIC DNA]</scope>
    <source>
        <strain evidence="3">ATCC 52028</strain>
    </source>
</reference>
<feature type="compositionally biased region" description="Basic residues" evidence="1">
    <location>
        <begin position="38"/>
        <end position="50"/>
    </location>
</feature>
<feature type="region of interest" description="Disordered" evidence="1">
    <location>
        <begin position="1"/>
        <end position="179"/>
    </location>
</feature>
<gene>
    <name evidence="2" type="ORF">CAUPRSCDRAFT_12848</name>
</gene>
<evidence type="ECO:0000313" key="2">
    <source>
        <dbReference type="EMBL" id="RKO95453.1"/>
    </source>
</evidence>
<feature type="compositionally biased region" description="Gly residues" evidence="1">
    <location>
        <begin position="15"/>
        <end position="32"/>
    </location>
</feature>
<feature type="compositionally biased region" description="Low complexity" evidence="1">
    <location>
        <begin position="151"/>
        <end position="160"/>
    </location>
</feature>
<sequence>MAAAASLVAPTTATGSGGSGSGSGSGSGGGSGAATPSFRRRVGSFFRRHPSTPLTRSGDEPSAGDDGITPPVERGTGQHSAPVTPSAPIVPGNPPPVSILGTPMKATPAVSADLAPSRLFSQPPSQLPSKPASTPSSMDRVLPGGAVPQPAANHAAGRAAPVLPSGVCSRRSHRRRRPP</sequence>
<proteinExistence type="predicted"/>
<dbReference type="EMBL" id="ML011701">
    <property type="protein sequence ID" value="RKO95453.1"/>
    <property type="molecule type" value="Genomic_DNA"/>
</dbReference>
<dbReference type="Proteomes" id="UP000268535">
    <property type="component" value="Unassembled WGS sequence"/>
</dbReference>
<protein>
    <submittedName>
        <fullName evidence="2">Uncharacterized protein</fullName>
    </submittedName>
</protein>
<evidence type="ECO:0000256" key="1">
    <source>
        <dbReference type="SAM" id="MobiDB-lite"/>
    </source>
</evidence>
<evidence type="ECO:0000313" key="3">
    <source>
        <dbReference type="Proteomes" id="UP000268535"/>
    </source>
</evidence>
<accession>A0A4P9WTB3</accession>
<organism evidence="2 3">
    <name type="scientific">Caulochytrium protostelioides</name>
    <dbReference type="NCBI Taxonomy" id="1555241"/>
    <lineage>
        <taxon>Eukaryota</taxon>
        <taxon>Fungi</taxon>
        <taxon>Fungi incertae sedis</taxon>
        <taxon>Chytridiomycota</taxon>
        <taxon>Chytridiomycota incertae sedis</taxon>
        <taxon>Chytridiomycetes</taxon>
        <taxon>Caulochytriales</taxon>
        <taxon>Caulochytriaceae</taxon>
        <taxon>Caulochytrium</taxon>
    </lineage>
</organism>